<dbReference type="SUPFAM" id="SSF52172">
    <property type="entry name" value="CheY-like"/>
    <property type="match status" value="1"/>
</dbReference>
<evidence type="ECO:0000256" key="1">
    <source>
        <dbReference type="ARBA" id="ARBA00022553"/>
    </source>
</evidence>
<dbReference type="GO" id="GO:0005829">
    <property type="term" value="C:cytosol"/>
    <property type="evidence" value="ECO:0007669"/>
    <property type="project" value="TreeGrafter"/>
</dbReference>
<keyword evidence="5" id="KW-0804">Transcription</keyword>
<dbReference type="AlphaFoldDB" id="A0A494XZB6"/>
<name>A0A494XZB6_9BURK</name>
<evidence type="ECO:0000313" key="10">
    <source>
        <dbReference type="Proteomes" id="UP000270342"/>
    </source>
</evidence>
<dbReference type="PANTHER" id="PTHR48111">
    <property type="entry name" value="REGULATOR OF RPOS"/>
    <property type="match status" value="1"/>
</dbReference>
<gene>
    <name evidence="9" type="ORF">D7S86_11655</name>
</gene>
<comment type="caution">
    <text evidence="9">The sequence shown here is derived from an EMBL/GenBank/DDBJ whole genome shotgun (WGS) entry which is preliminary data.</text>
</comment>
<feature type="DNA-binding region" description="OmpR/PhoB-type" evidence="6">
    <location>
        <begin position="144"/>
        <end position="244"/>
    </location>
</feature>
<protein>
    <submittedName>
        <fullName evidence="9">DNA-binding response regulator</fullName>
    </submittedName>
</protein>
<feature type="domain" description="OmpR/PhoB-type" evidence="8">
    <location>
        <begin position="144"/>
        <end position="244"/>
    </location>
</feature>
<dbReference type="EMBL" id="RBZU01000004">
    <property type="protein sequence ID" value="RKP55857.1"/>
    <property type="molecule type" value="Genomic_DNA"/>
</dbReference>
<dbReference type="PROSITE" id="PS51755">
    <property type="entry name" value="OMPR_PHOB"/>
    <property type="match status" value="1"/>
</dbReference>
<keyword evidence="1" id="KW-0597">Phosphoprotein</keyword>
<dbReference type="SUPFAM" id="SSF46894">
    <property type="entry name" value="C-terminal effector domain of the bipartite response regulators"/>
    <property type="match status" value="1"/>
</dbReference>
<dbReference type="InterPro" id="IPR011006">
    <property type="entry name" value="CheY-like_superfamily"/>
</dbReference>
<dbReference type="CDD" id="cd00383">
    <property type="entry name" value="trans_reg_C"/>
    <property type="match status" value="1"/>
</dbReference>
<dbReference type="PANTHER" id="PTHR48111:SF1">
    <property type="entry name" value="TWO-COMPONENT RESPONSE REGULATOR ORR33"/>
    <property type="match status" value="1"/>
</dbReference>
<accession>A0A494XZB6</accession>
<evidence type="ECO:0000256" key="5">
    <source>
        <dbReference type="ARBA" id="ARBA00023163"/>
    </source>
</evidence>
<evidence type="ECO:0000256" key="6">
    <source>
        <dbReference type="PROSITE-ProRule" id="PRU01091"/>
    </source>
</evidence>
<keyword evidence="4 6" id="KW-0238">DNA-binding</keyword>
<dbReference type="Pfam" id="PF00486">
    <property type="entry name" value="Trans_reg_C"/>
    <property type="match status" value="1"/>
</dbReference>
<evidence type="ECO:0000256" key="4">
    <source>
        <dbReference type="ARBA" id="ARBA00023125"/>
    </source>
</evidence>
<keyword evidence="3" id="KW-0805">Transcription regulation</keyword>
<dbReference type="GO" id="GO:0006355">
    <property type="term" value="P:regulation of DNA-templated transcription"/>
    <property type="evidence" value="ECO:0007669"/>
    <property type="project" value="InterPro"/>
</dbReference>
<dbReference type="InterPro" id="IPR016032">
    <property type="entry name" value="Sig_transdc_resp-reg_C-effctor"/>
</dbReference>
<feature type="compositionally biased region" description="Polar residues" evidence="7">
    <location>
        <begin position="122"/>
        <end position="131"/>
    </location>
</feature>
<sequence>MRILCIVPAGHEAEYLRKGLTELAYRVDIAHDVGDALFHCAEAPYDALIAMLDDVAQADVVALDAGCADAALIVITRDDSSTARAGLLRAGADACMSRPWSFIELQARLQTFERRARIGNATPRTNASSGAASIDPVAGAAPSPRAATPGRASFRLDAASRSLIAEHAAVPLSRREFLVLECLMRDIDITISRDTLLDYAWTPDEHADASTVNTLISRLRAKSSAAGVTLPVETVVGHGYRFIASVA</sequence>
<evidence type="ECO:0000256" key="7">
    <source>
        <dbReference type="SAM" id="MobiDB-lite"/>
    </source>
</evidence>
<dbReference type="Gene3D" id="1.10.10.10">
    <property type="entry name" value="Winged helix-like DNA-binding domain superfamily/Winged helix DNA-binding domain"/>
    <property type="match status" value="1"/>
</dbReference>
<reference evidence="9 10" key="1">
    <citation type="submission" date="2018-10" db="EMBL/GenBank/DDBJ databases">
        <title>Robbsia sp. DHC34, isolated from soil.</title>
        <authorList>
            <person name="Gao Z.-H."/>
            <person name="Qiu L.-H."/>
        </authorList>
    </citation>
    <scope>NUCLEOTIDE SEQUENCE [LARGE SCALE GENOMIC DNA]</scope>
    <source>
        <strain evidence="9 10">DHC34</strain>
    </source>
</reference>
<evidence type="ECO:0000313" key="9">
    <source>
        <dbReference type="EMBL" id="RKP55857.1"/>
    </source>
</evidence>
<evidence type="ECO:0000256" key="3">
    <source>
        <dbReference type="ARBA" id="ARBA00023015"/>
    </source>
</evidence>
<feature type="region of interest" description="Disordered" evidence="7">
    <location>
        <begin position="120"/>
        <end position="148"/>
    </location>
</feature>
<evidence type="ECO:0000256" key="2">
    <source>
        <dbReference type="ARBA" id="ARBA00023012"/>
    </source>
</evidence>
<dbReference type="GO" id="GO:0000976">
    <property type="term" value="F:transcription cis-regulatory region binding"/>
    <property type="evidence" value="ECO:0007669"/>
    <property type="project" value="TreeGrafter"/>
</dbReference>
<dbReference type="InterPro" id="IPR036388">
    <property type="entry name" value="WH-like_DNA-bd_sf"/>
</dbReference>
<dbReference type="SMART" id="SM00862">
    <property type="entry name" value="Trans_reg_C"/>
    <property type="match status" value="1"/>
</dbReference>
<dbReference type="InterPro" id="IPR001867">
    <property type="entry name" value="OmpR/PhoB-type_DNA-bd"/>
</dbReference>
<dbReference type="Proteomes" id="UP000270342">
    <property type="component" value="Unassembled WGS sequence"/>
</dbReference>
<dbReference type="Gene3D" id="3.40.50.2300">
    <property type="match status" value="1"/>
</dbReference>
<keyword evidence="10" id="KW-1185">Reference proteome</keyword>
<dbReference type="GO" id="GO:0000156">
    <property type="term" value="F:phosphorelay response regulator activity"/>
    <property type="evidence" value="ECO:0007669"/>
    <property type="project" value="TreeGrafter"/>
</dbReference>
<keyword evidence="2" id="KW-0902">Two-component regulatory system</keyword>
<evidence type="ECO:0000259" key="8">
    <source>
        <dbReference type="PROSITE" id="PS51755"/>
    </source>
</evidence>
<dbReference type="InterPro" id="IPR039420">
    <property type="entry name" value="WalR-like"/>
</dbReference>
<proteinExistence type="predicted"/>
<organism evidence="9 10">
    <name type="scientific">Pararobbsia silviterrae</name>
    <dbReference type="NCBI Taxonomy" id="1792498"/>
    <lineage>
        <taxon>Bacteria</taxon>
        <taxon>Pseudomonadati</taxon>
        <taxon>Pseudomonadota</taxon>
        <taxon>Betaproteobacteria</taxon>
        <taxon>Burkholderiales</taxon>
        <taxon>Burkholderiaceae</taxon>
        <taxon>Pararobbsia</taxon>
    </lineage>
</organism>
<dbReference type="GO" id="GO:0032993">
    <property type="term" value="C:protein-DNA complex"/>
    <property type="evidence" value="ECO:0007669"/>
    <property type="project" value="TreeGrafter"/>
</dbReference>